<comment type="caution">
    <text evidence="8">The sequence shown here is derived from an EMBL/GenBank/DDBJ whole genome shotgun (WGS) entry which is preliminary data.</text>
</comment>
<evidence type="ECO:0000313" key="9">
    <source>
        <dbReference type="Proteomes" id="UP001500929"/>
    </source>
</evidence>
<dbReference type="RefSeq" id="WP_259477875.1">
    <property type="nucleotide sequence ID" value="NZ_BAAAQY010000001.1"/>
</dbReference>
<reference evidence="8 9" key="1">
    <citation type="journal article" date="2019" name="Int. J. Syst. Evol. Microbiol.">
        <title>The Global Catalogue of Microorganisms (GCM) 10K type strain sequencing project: providing services to taxonomists for standard genome sequencing and annotation.</title>
        <authorList>
            <consortium name="The Broad Institute Genomics Platform"/>
            <consortium name="The Broad Institute Genome Sequencing Center for Infectious Disease"/>
            <person name="Wu L."/>
            <person name="Ma J."/>
        </authorList>
    </citation>
    <scope>NUCLEOTIDE SEQUENCE [LARGE SCALE GENOMIC DNA]</scope>
    <source>
        <strain evidence="8 9">JCM 16117</strain>
    </source>
</reference>
<keyword evidence="9" id="KW-1185">Reference proteome</keyword>
<dbReference type="InterPro" id="IPR008969">
    <property type="entry name" value="CarboxyPept-like_regulatory"/>
</dbReference>
<comment type="catalytic activity">
    <reaction evidence="1">
        <text>Endohydrolysis of (1-&gt;4)-alpha-D-glucosidic linkages in polysaccharides containing three or more (1-&gt;4)-alpha-linked D-glucose units.</text>
        <dbReference type="EC" id="3.2.1.1"/>
    </reaction>
</comment>
<protein>
    <recommendedName>
        <fullName evidence="3">alpha-amylase</fullName>
        <ecNumber evidence="3">3.2.1.1</ecNumber>
    </recommendedName>
    <alternativeName>
        <fullName evidence="6">1,4-alpha-D-glucan glucanohydrolase</fullName>
    </alternativeName>
</protein>
<proteinExistence type="predicted"/>
<dbReference type="Gene3D" id="2.60.40.2700">
    <property type="match status" value="1"/>
</dbReference>
<dbReference type="Gene3D" id="2.60.40.1120">
    <property type="entry name" value="Carboxypeptidase-like, regulatory domain"/>
    <property type="match status" value="3"/>
</dbReference>
<dbReference type="Pfam" id="PF17210">
    <property type="entry name" value="SdrD_B"/>
    <property type="match status" value="1"/>
</dbReference>
<sequence length="1316" mass="133120">MRRSPAVIAAIAGVVVALLFGSGVPAVAVPAVGAPTPSVTAAAAKGTATVSGTVRQTTPNGLAAVDTPSVKAFDARGVEVGGVDGEGDGSFVLSGLPAGPVTLFFQASEDFGLLSQWWSGRSSRETADVIPLAAGSTRSGLDVVLQPKASVSGVVRGAPAARAGSTPGAPGPLAGISVSLTVAGRVTAQTSTDSTGRYGFAGLYEGEYGVGFESPEGLYFAAGLTDAVELSTGEQRTGADVVLERAAQLAGVVTGGSPARAAAEVSVRVVDLAGEQAGDAVTDSRGRYTVGGLRAGEYRVVYGESWDEAPAFVALTSPVTVAGASVTTRDVRLVKTGSVSGRVRSQDGAPAESVTVRAYDSAGVASERYTTTDETGSYTLAGLVPGSYRLSFSGSGYLPQWFKGAASLDTATPVTVGEGSALTGKDVTLSRGASVSGTVRRADTEPGGPVTSEVELWREGEASAAYAVLTHGEGQYTLAGVTPGTYRVRFPVWDAGHVEQWWRGSADRAGATKLVLGASTVVTGVDAVLPVRAAVTGVVRSAPVAGRAAAPLAGARVSVYDDTDSLVTWATTGSDGRYSVSPLAPGDYRFGFSHPAHVARYSGGGPSLAGAASVSIGSSTGSIAGPDAVLSPAASVSGTVKAGSKALAEVGVTVIDARGDEVAWASTDARGHYTVGGLAAGSYKVHFSLERDSWQVSRGYLTQWWPRAEREQTGGVITLGAGEKRAGIDAAAVVGGVVSGVVRSPTGEATRLASVSIALSGDGRAQIDRVFTDETGVYHLTGLAPGVYDVSVTTDNGLMEVERRGLALTAGQTMKGVSFTIPSRATGSVSGEVVSWGASHKPLAAEVSLYDEAGVLRGATTAWNGAYRLDFVEPGVYTLRFTAEGAYAPQWYGGKPDLARANRITVRENQVSTAKTVVMRAGARIQGTVRGAGAGLAGVPVAAWDSAGALVAQTKTDARGAYSLDRLASGTYRVGANVAGTGGMFVASLPDWAPVYSGGAGSLAGASRIGLTSAGTVTGRDLTLPTAAHLSGTVKTATAPGFHQARVEVLSASGAVVATQTVGSRGAYAFDSLRAGTYRVRATVLDPGTGRAPGTSGPVSVRAGQRATGKNVVVATGGAISGRITDPEGAPLSGIWVLVWRGGTDGNASAPVTRTRTGLDGSYHVLGLEAGEYSLGFTDTPTDDGTLLGGTAYRDEFYPNRYSLSTAIPISVASGAAVKGRNVVLTRLLPVASTPSVSGTPRPGTVLSATAGRWAPEPVALTYRWARDGVAIPGATKPSYRVVSADVGADLTVTVTGTASGYGPTPRTSDAVHVTR</sequence>
<dbReference type="SUPFAM" id="SSF49478">
    <property type="entry name" value="Cna protein B-type domain"/>
    <property type="match status" value="3"/>
</dbReference>
<dbReference type="Gene3D" id="2.60.40.10">
    <property type="entry name" value="Immunoglobulins"/>
    <property type="match status" value="5"/>
</dbReference>
<comment type="subcellular location">
    <subcellularLocation>
        <location evidence="2">Secreted</location>
    </subcellularLocation>
</comment>
<keyword evidence="4" id="KW-0964">Secreted</keyword>
<evidence type="ECO:0000256" key="1">
    <source>
        <dbReference type="ARBA" id="ARBA00000548"/>
    </source>
</evidence>
<organism evidence="8 9">
    <name type="scientific">Herbiconiux moechotypicola</name>
    <dbReference type="NCBI Taxonomy" id="637393"/>
    <lineage>
        <taxon>Bacteria</taxon>
        <taxon>Bacillati</taxon>
        <taxon>Actinomycetota</taxon>
        <taxon>Actinomycetes</taxon>
        <taxon>Micrococcales</taxon>
        <taxon>Microbacteriaceae</taxon>
        <taxon>Herbiconiux</taxon>
    </lineage>
</organism>
<gene>
    <name evidence="8" type="ORF">GCM10009851_01780</name>
</gene>
<dbReference type="PANTHER" id="PTHR23303">
    <property type="entry name" value="CARBOXYPEPTIDASE REGULATORY REGION-CONTAINING"/>
    <property type="match status" value="1"/>
</dbReference>
<keyword evidence="5" id="KW-0732">Signal</keyword>
<evidence type="ECO:0000256" key="4">
    <source>
        <dbReference type="ARBA" id="ARBA00022525"/>
    </source>
</evidence>
<dbReference type="SUPFAM" id="SSF49464">
    <property type="entry name" value="Carboxypeptidase regulatory domain-like"/>
    <property type="match status" value="1"/>
</dbReference>
<dbReference type="InterPro" id="IPR033764">
    <property type="entry name" value="Sdr_B"/>
</dbReference>
<feature type="domain" description="SD-repeat containing protein B" evidence="7">
    <location>
        <begin position="172"/>
        <end position="222"/>
    </location>
</feature>
<evidence type="ECO:0000256" key="5">
    <source>
        <dbReference type="ARBA" id="ARBA00022729"/>
    </source>
</evidence>
<evidence type="ECO:0000256" key="6">
    <source>
        <dbReference type="ARBA" id="ARBA00030238"/>
    </source>
</evidence>
<evidence type="ECO:0000259" key="7">
    <source>
        <dbReference type="Pfam" id="PF17210"/>
    </source>
</evidence>
<dbReference type="InterPro" id="IPR051417">
    <property type="entry name" value="SDr/BOS_complex"/>
</dbReference>
<accession>A0ABN3D7L0</accession>
<dbReference type="InterPro" id="IPR013783">
    <property type="entry name" value="Ig-like_fold"/>
</dbReference>
<dbReference type="Pfam" id="PF13620">
    <property type="entry name" value="CarboxypepD_reg"/>
    <property type="match status" value="3"/>
</dbReference>
<evidence type="ECO:0000256" key="2">
    <source>
        <dbReference type="ARBA" id="ARBA00004613"/>
    </source>
</evidence>
<dbReference type="SUPFAM" id="SSF117074">
    <property type="entry name" value="Hypothetical protein PA1324"/>
    <property type="match status" value="2"/>
</dbReference>
<dbReference type="EC" id="3.2.1.1" evidence="3"/>
<evidence type="ECO:0000313" key="8">
    <source>
        <dbReference type="EMBL" id="GAA2222608.1"/>
    </source>
</evidence>
<dbReference type="InterPro" id="IPR013784">
    <property type="entry name" value="Carb-bd-like_fold"/>
</dbReference>
<dbReference type="EMBL" id="BAAAQY010000001">
    <property type="protein sequence ID" value="GAA2222608.1"/>
    <property type="molecule type" value="Genomic_DNA"/>
</dbReference>
<dbReference type="PANTHER" id="PTHR23303:SF15">
    <property type="entry name" value="COLOSSIN-A"/>
    <property type="match status" value="1"/>
</dbReference>
<name>A0ABN3D7L0_9MICO</name>
<evidence type="ECO:0000256" key="3">
    <source>
        <dbReference type="ARBA" id="ARBA00012595"/>
    </source>
</evidence>
<dbReference type="SUPFAM" id="SSF49452">
    <property type="entry name" value="Starch-binding domain-like"/>
    <property type="match status" value="5"/>
</dbReference>
<dbReference type="Proteomes" id="UP001500929">
    <property type="component" value="Unassembled WGS sequence"/>
</dbReference>